<accession>A0A165F172</accession>
<evidence type="ECO:0000256" key="1">
    <source>
        <dbReference type="SAM" id="MobiDB-lite"/>
    </source>
</evidence>
<feature type="compositionally biased region" description="Acidic residues" evidence="1">
    <location>
        <begin position="78"/>
        <end position="105"/>
    </location>
</feature>
<dbReference type="Proteomes" id="UP000077266">
    <property type="component" value="Unassembled WGS sequence"/>
</dbReference>
<proteinExistence type="predicted"/>
<protein>
    <submittedName>
        <fullName evidence="2">Uncharacterized protein</fullName>
    </submittedName>
</protein>
<keyword evidence="3" id="KW-1185">Reference proteome</keyword>
<organism evidence="2 3">
    <name type="scientific">Exidia glandulosa HHB12029</name>
    <dbReference type="NCBI Taxonomy" id="1314781"/>
    <lineage>
        <taxon>Eukaryota</taxon>
        <taxon>Fungi</taxon>
        <taxon>Dikarya</taxon>
        <taxon>Basidiomycota</taxon>
        <taxon>Agaricomycotina</taxon>
        <taxon>Agaricomycetes</taxon>
        <taxon>Auriculariales</taxon>
        <taxon>Exidiaceae</taxon>
        <taxon>Exidia</taxon>
    </lineage>
</organism>
<dbReference type="AlphaFoldDB" id="A0A165F172"/>
<feature type="region of interest" description="Disordered" evidence="1">
    <location>
        <begin position="71"/>
        <end position="105"/>
    </location>
</feature>
<evidence type="ECO:0000313" key="2">
    <source>
        <dbReference type="EMBL" id="KZV88147.1"/>
    </source>
</evidence>
<dbReference type="EMBL" id="KV426106">
    <property type="protein sequence ID" value="KZV88147.1"/>
    <property type="molecule type" value="Genomic_DNA"/>
</dbReference>
<dbReference type="InParanoid" id="A0A165F172"/>
<name>A0A165F172_EXIGL</name>
<sequence>MFGSGKKNPPCSVAVQMGCTKDKSRGMNVEVVGTFLLHKEPGLAPTFEYAQICGDLREALVVWYAGLVAQAESGSGEQEGEADEGLTDRDAEYDEEFDDEDLMYE</sequence>
<reference evidence="2 3" key="1">
    <citation type="journal article" date="2016" name="Mol. Biol. Evol.">
        <title>Comparative Genomics of Early-Diverging Mushroom-Forming Fungi Provides Insights into the Origins of Lignocellulose Decay Capabilities.</title>
        <authorList>
            <person name="Nagy L.G."/>
            <person name="Riley R."/>
            <person name="Tritt A."/>
            <person name="Adam C."/>
            <person name="Daum C."/>
            <person name="Floudas D."/>
            <person name="Sun H."/>
            <person name="Yadav J.S."/>
            <person name="Pangilinan J."/>
            <person name="Larsson K.H."/>
            <person name="Matsuura K."/>
            <person name="Barry K."/>
            <person name="Labutti K."/>
            <person name="Kuo R."/>
            <person name="Ohm R.A."/>
            <person name="Bhattacharya S.S."/>
            <person name="Shirouzu T."/>
            <person name="Yoshinaga Y."/>
            <person name="Martin F.M."/>
            <person name="Grigoriev I.V."/>
            <person name="Hibbett D.S."/>
        </authorList>
    </citation>
    <scope>NUCLEOTIDE SEQUENCE [LARGE SCALE GENOMIC DNA]</scope>
    <source>
        <strain evidence="2 3">HHB12029</strain>
    </source>
</reference>
<evidence type="ECO:0000313" key="3">
    <source>
        <dbReference type="Proteomes" id="UP000077266"/>
    </source>
</evidence>
<gene>
    <name evidence="2" type="ORF">EXIGLDRAFT_696912</name>
</gene>